<dbReference type="EMBL" id="JARGEI010000018">
    <property type="protein sequence ID" value="KAJ8715514.1"/>
    <property type="molecule type" value="Genomic_DNA"/>
</dbReference>
<comment type="caution">
    <text evidence="3">The sequence shown here is derived from an EMBL/GenBank/DDBJ whole genome shotgun (WGS) entry which is preliminary data.</text>
</comment>
<dbReference type="SUPFAM" id="SSF56672">
    <property type="entry name" value="DNA/RNA polymerases"/>
    <property type="match status" value="1"/>
</dbReference>
<dbReference type="CDD" id="cd01650">
    <property type="entry name" value="RT_nLTR_like"/>
    <property type="match status" value="1"/>
</dbReference>
<evidence type="ECO:0000256" key="1">
    <source>
        <dbReference type="SAM" id="Coils"/>
    </source>
</evidence>
<dbReference type="InterPro" id="IPR000477">
    <property type="entry name" value="RT_dom"/>
</dbReference>
<dbReference type="AlphaFoldDB" id="A0AAD7YIA9"/>
<keyword evidence="1" id="KW-0175">Coiled coil</keyword>
<evidence type="ECO:0000259" key="2">
    <source>
        <dbReference type="PROSITE" id="PS50878"/>
    </source>
</evidence>
<proteinExistence type="predicted"/>
<reference evidence="3" key="1">
    <citation type="submission" date="2023-03" db="EMBL/GenBank/DDBJ databases">
        <title>Chromosome-level genomes of two armyworms, Mythimna separata and Mythimna loreyi, provide insights into the biosynthesis and reception of sex pheromones.</title>
        <authorList>
            <person name="Zhao H."/>
        </authorList>
    </citation>
    <scope>NUCLEOTIDE SEQUENCE</scope>
    <source>
        <strain evidence="3">BeijingLab</strain>
        <tissue evidence="3">Pupa</tissue>
    </source>
</reference>
<accession>A0AAD7YIA9</accession>
<dbReference type="PANTHER" id="PTHR33332">
    <property type="entry name" value="REVERSE TRANSCRIPTASE DOMAIN-CONTAINING PROTEIN"/>
    <property type="match status" value="1"/>
</dbReference>
<gene>
    <name evidence="3" type="ORF">PYW07_009996</name>
</gene>
<sequence>MVFGDFNIDLLTKNKTLRKYKQILNESGHKILNKINKTYCTRDSSTKKSILDHASSNLKGEHFSMTIINSSMTDHKQIYLQINKLKPPPKLRLHYEIIDYKSLYTAMESSGIEDMSNNYSELEAKIKQSLEKYKVLKTKVLNPPQKDWINNNIITGISQRNQLWIQHKNDPKNESLENQFKKTKENIAKLIQDSKNSYYYKLFTDCAKNSKKTWSLINNLAKNKIKQNVGPSKLLVDSKLVTDPNEICEIFNRYFSTIGSILADRIPKKYHDTTTQCLHTTQNNIGKELITLEPCSVDEISKIINDLDPNSSSGIDKVSTKVIKCLKNLISKSLANCLNKLMVDGEFPDTLKIAKVTPIHKSGLKIDPGNYRPISVLPIISKILEKILHRRLLNYLDSFNFISERQYGFRAKNNTTAATIDLMTKIRDNIDNKNIVLGVFIDLKKAFDTVSHKLLLEKLIKVGIKGNALKMFKSYLTNRSQVVKIDNVESSALPVTYGVPQGSILGPLLFLIYINNITELGLNGHLTLYADDTCLFYFEKNVHDAIARAQEDLKILFEWFQHNLLTVNITKTCYIIFKAKNKIIPLHDPLTIDNIPLEKKTYEKYLGLRMESGLTWNKQIDYIKNKISSLVGSLRNISQCIPKKLRFSIYNSLVKSHLLYLIEIWGSAGKTKLQELQRLQNRVIKTLFRYPYLTPTHKIFKETKLMNISQLYVYNTCILIGKIIDGTIHTNLTFTKKCHITKRSLRRPSLLVLPKTRTNYARKNITYEGVQLYNKLPSHIKNVSSFNGFKSQLSKYILETTH</sequence>
<name>A0AAD7YIA9_MYTSE</name>
<evidence type="ECO:0000313" key="4">
    <source>
        <dbReference type="Proteomes" id="UP001231518"/>
    </source>
</evidence>
<dbReference type="Proteomes" id="UP001231518">
    <property type="component" value="Chromosome 24"/>
</dbReference>
<dbReference type="GO" id="GO:0071897">
    <property type="term" value="P:DNA biosynthetic process"/>
    <property type="evidence" value="ECO:0007669"/>
    <property type="project" value="UniProtKB-ARBA"/>
</dbReference>
<dbReference type="InterPro" id="IPR043502">
    <property type="entry name" value="DNA/RNA_pol_sf"/>
</dbReference>
<organism evidence="3 4">
    <name type="scientific">Mythimna separata</name>
    <name type="common">Oriental armyworm</name>
    <name type="synonym">Pseudaletia separata</name>
    <dbReference type="NCBI Taxonomy" id="271217"/>
    <lineage>
        <taxon>Eukaryota</taxon>
        <taxon>Metazoa</taxon>
        <taxon>Ecdysozoa</taxon>
        <taxon>Arthropoda</taxon>
        <taxon>Hexapoda</taxon>
        <taxon>Insecta</taxon>
        <taxon>Pterygota</taxon>
        <taxon>Neoptera</taxon>
        <taxon>Endopterygota</taxon>
        <taxon>Lepidoptera</taxon>
        <taxon>Glossata</taxon>
        <taxon>Ditrysia</taxon>
        <taxon>Noctuoidea</taxon>
        <taxon>Noctuidae</taxon>
        <taxon>Noctuinae</taxon>
        <taxon>Hadenini</taxon>
        <taxon>Mythimna</taxon>
    </lineage>
</organism>
<keyword evidence="4" id="KW-1185">Reference proteome</keyword>
<feature type="domain" description="Reverse transcriptase" evidence="2">
    <location>
        <begin position="340"/>
        <end position="610"/>
    </location>
</feature>
<evidence type="ECO:0000313" key="3">
    <source>
        <dbReference type="EMBL" id="KAJ8715514.1"/>
    </source>
</evidence>
<dbReference type="Pfam" id="PF00078">
    <property type="entry name" value="RVT_1"/>
    <property type="match status" value="1"/>
</dbReference>
<protein>
    <recommendedName>
        <fullName evidence="2">Reverse transcriptase domain-containing protein</fullName>
    </recommendedName>
</protein>
<feature type="coiled-coil region" evidence="1">
    <location>
        <begin position="112"/>
        <end position="139"/>
    </location>
</feature>
<dbReference type="PROSITE" id="PS50878">
    <property type="entry name" value="RT_POL"/>
    <property type="match status" value="1"/>
</dbReference>